<name>A0A1G9J3P7_9ACTN</name>
<dbReference type="Proteomes" id="UP000198662">
    <property type="component" value="Unassembled WGS sequence"/>
</dbReference>
<gene>
    <name evidence="1" type="ORF">SAMN05216298_3398</name>
</gene>
<sequence length="293" mass="32077">MGMKDRLEQMKQRAQDAGKMVVDVGVESAREKRDAATGFAKGRVDAATGFAVQKRDAAKDLAVNTKSAFKEGDFEELLARLPLPARPVQEDWQWSLAKLITSGAKPPTGTGMLLGLLDNFGTIDIGPKEVGFDGGTAKWHKVKAIRTRSLDGILQKLSTDTFTETIENLLPPVPGRGWVSEKATSAIFTLWAMVADLAIRDPEAGRRQVVCEIEYKGWIFTKEAATGYFTGPVMALLPNLDTIFREEAASRGVVVEQAEDTAIENAETRVAWLREKHAAIAAKRAEAQKSIEY</sequence>
<proteinExistence type="predicted"/>
<accession>A0A1G9J3P7</accession>
<organism evidence="1 2">
    <name type="scientific">Glycomyces sambucus</name>
    <dbReference type="NCBI Taxonomy" id="380244"/>
    <lineage>
        <taxon>Bacteria</taxon>
        <taxon>Bacillati</taxon>
        <taxon>Actinomycetota</taxon>
        <taxon>Actinomycetes</taxon>
        <taxon>Glycomycetales</taxon>
        <taxon>Glycomycetaceae</taxon>
        <taxon>Glycomyces</taxon>
    </lineage>
</organism>
<dbReference type="RefSeq" id="WP_143034830.1">
    <property type="nucleotide sequence ID" value="NZ_FNGF01000005.1"/>
</dbReference>
<evidence type="ECO:0000313" key="1">
    <source>
        <dbReference type="EMBL" id="SDL32069.1"/>
    </source>
</evidence>
<dbReference type="AlphaFoldDB" id="A0A1G9J3P7"/>
<evidence type="ECO:0000313" key="2">
    <source>
        <dbReference type="Proteomes" id="UP000198662"/>
    </source>
</evidence>
<dbReference type="OrthoDB" id="4827344at2"/>
<reference evidence="2" key="1">
    <citation type="submission" date="2016-10" db="EMBL/GenBank/DDBJ databases">
        <authorList>
            <person name="Varghese N."/>
            <person name="Submissions S."/>
        </authorList>
    </citation>
    <scope>NUCLEOTIDE SEQUENCE [LARGE SCALE GENOMIC DNA]</scope>
    <source>
        <strain evidence="2">CGMCC 4.3147</strain>
    </source>
</reference>
<keyword evidence="2" id="KW-1185">Reference proteome</keyword>
<dbReference type="EMBL" id="FNGF01000005">
    <property type="protein sequence ID" value="SDL32069.1"/>
    <property type="molecule type" value="Genomic_DNA"/>
</dbReference>
<protein>
    <submittedName>
        <fullName evidence="1">Uncharacterized protein</fullName>
    </submittedName>
</protein>
<dbReference type="STRING" id="380244.SAMN05216298_3398"/>